<reference evidence="9" key="2">
    <citation type="submission" date="2025-09" db="UniProtKB">
        <authorList>
            <consortium name="Ensembl"/>
        </authorList>
    </citation>
    <scope>IDENTIFICATION</scope>
</reference>
<dbReference type="Pfam" id="PF00307">
    <property type="entry name" value="CH"/>
    <property type="match status" value="1"/>
</dbReference>
<dbReference type="SMART" id="SM00033">
    <property type="entry name" value="CH"/>
    <property type="match status" value="1"/>
</dbReference>
<dbReference type="InterPro" id="IPR022735">
    <property type="entry name" value="bMERB_dom"/>
</dbReference>
<feature type="domain" description="Calponin-homology (CH)" evidence="6">
    <location>
        <begin position="1068"/>
        <end position="1173"/>
    </location>
</feature>
<feature type="compositionally biased region" description="Polar residues" evidence="5">
    <location>
        <begin position="1284"/>
        <end position="1296"/>
    </location>
</feature>
<feature type="compositionally biased region" description="Basic and acidic residues" evidence="5">
    <location>
        <begin position="1363"/>
        <end position="1373"/>
    </location>
</feature>
<evidence type="ECO:0000256" key="2">
    <source>
        <dbReference type="ARBA" id="ARBA00022553"/>
    </source>
</evidence>
<evidence type="ECO:0000313" key="9">
    <source>
        <dbReference type="Ensembl" id="ENSLLEP00000031784.1"/>
    </source>
</evidence>
<keyword evidence="4" id="KW-0175">Coiled coil</keyword>
<feature type="region of interest" description="Disordered" evidence="5">
    <location>
        <begin position="212"/>
        <end position="255"/>
    </location>
</feature>
<evidence type="ECO:0000259" key="8">
    <source>
        <dbReference type="PROSITE" id="PS51848"/>
    </source>
</evidence>
<dbReference type="PROSITE" id="PS50021">
    <property type="entry name" value="CH"/>
    <property type="match status" value="1"/>
</dbReference>
<feature type="domain" description="C2 NT-type" evidence="7">
    <location>
        <begin position="8"/>
        <end position="157"/>
    </location>
</feature>
<dbReference type="InterPro" id="IPR019448">
    <property type="entry name" value="NT-C2"/>
</dbReference>
<sequence>MTSVWKRLQRTGKRASRFQFVASYQELILECTQKWQPDKVVVVWTRRNRRVCSKPHSWQPGIKDPFRGSVVWAVPENVDITATLYRDPHADHFEEKEWTFQIEGESRGHKKLLAAGPIDLQKFAAISSAPRELKLTLSPRSVKVVTAILTVSITCTLLREGKATDDDMQSVASLLSLKPADIADMDDFNEEEEEDKQRHKRNSINLRGYLTSSRTDYFPDNTRELNTLPEEEDEGPVSKVTQRSPTPSKPAKGYFNKNSEVVIQQIHQHKGQDLTSHSEKPIHNTETRREWSSRATEERTGGEQTPSQDSRCNEVWKTQEVNLDHMPHLKVTHRSQSESASWEGWRGKGQSVMERNDNTLQATLSDTVQVPEVTPRVNRGLTKQTEARQKKTNDETTQVKSILSSASRVISVERVHEACPGVAEIVVDNSEGRNGIVQTDKVQDTKLFEDVKPKELTQVPKDIDEMEKIIKIGNAQETAPKPNERKRRTHQIPKTAVLQLEHDSAREIAMVYDFTKGVADIGKTEEVTLKTNDKMQTENSCEKYEQPKHVLKGGEPQEAEPKNNDKQENELKNNGNVGVRNSGDGTFHIHEVDTNTCVDINSKPAKHEETGENSILETENIQHREVEGIVQVITHETEENRWREENVQNTINILEDKLQDISFTETEKIETVNEKEVTDAATMGDAAGEQEKSITNHSALSETHVNKTIHNAGEEIKLHDILVLDDHETETEKYTELWIAEDEQENPFSEEQGAQGNSAHERLITNDKKIGPVERETDNVGEMLEKTEQKIMIFKETAVNTDEKNVCVAETAPVGIWGPEEINKDTMINSFEESTEQERNKETKFDPTWEIEGVFARESTESREQEVINVKIIGTLEANPDHEIVQAIVKGDSMEIIAADDTHNVVETYTSDRFGDEERLPVGKVLTGLEITALEKDLNHEAGSLLKEVSETNGSLALNKLDESMPERTQIVDYNDQDDDSVSERAGDQEASIKKGEIGKPSNQNASPYSPHGTFPQSNKLTGSESETAQKLSECRFSISPPATLGPQRSAEKKRLSKCAGQEGEVAYSSTDSLLHWCQEVTSGYRGVRINNFTTSWRNGLAFCAILHHFHPEKINIEELDPLNIKENNKKAFDRFAALGIPPLISPSDMLLCTVPDKLIILTYLCQIRSHFTSAEKSPSAEPKGINLQNIDSILEKHDLSIFAQKEHRVLNTKTEENERSKPQTETILSSTSKEDNIVTTASHNRLIPAAGKNQVLELKDMSSTCSGGNKSSMPSHEEREIPASSSGKNNNQKIQCETRDLKRVQVDKQDTSVSHSVETSMPESYSGEKEKTTGSLEKEESKGFGQKNVDVPGPEQKNIPDNQEHIKPKEVSDESLANNETQHLNTVTLRNEVPSDSSHGAVIPPPRVRKRLSVNGSVSESNWEEGKNSSTGPMPVAPPRKPGGLGHLRDADLVKKRRSLIRTQSLSQDEDTDNTQKNEMESRPSQIVNEPTLSPPSISSSTSGNTIETEVKEEEAPTLKDTSQYVASELASLENEQKEIDARAAVVEKDLRLLMENGQDKVAEETMIQEWFSLVNRKNTLIRRQDELQLLTEEQDLERRFELLSRDLRTLLCTEECMKSEAQKRKEKLLLDELVSLVDQRDGLVRDLHNKERRAIEEDERIERSLEQRRRRLSKKEKCQIS</sequence>
<dbReference type="FunFam" id="1.10.418.10:FF:000023">
    <property type="entry name" value="EH domain-binding protein 1 isoform X1"/>
    <property type="match status" value="1"/>
</dbReference>
<proteinExistence type="predicted"/>
<feature type="compositionally biased region" description="Basic and acidic residues" evidence="5">
    <location>
        <begin position="982"/>
        <end position="998"/>
    </location>
</feature>
<feature type="compositionally biased region" description="Basic and acidic residues" evidence="5">
    <location>
        <begin position="533"/>
        <end position="548"/>
    </location>
</feature>
<name>A0A8C5Q3R9_9ANUR</name>
<feature type="compositionally biased region" description="Basic and acidic residues" evidence="5">
    <location>
        <begin position="1297"/>
        <end position="1311"/>
    </location>
</feature>
<organism evidence="9 10">
    <name type="scientific">Leptobrachium leishanense</name>
    <name type="common">Leishan spiny toad</name>
    <dbReference type="NCBI Taxonomy" id="445787"/>
    <lineage>
        <taxon>Eukaryota</taxon>
        <taxon>Metazoa</taxon>
        <taxon>Chordata</taxon>
        <taxon>Craniata</taxon>
        <taxon>Vertebrata</taxon>
        <taxon>Euteleostomi</taxon>
        <taxon>Amphibia</taxon>
        <taxon>Batrachia</taxon>
        <taxon>Anura</taxon>
        <taxon>Pelobatoidea</taxon>
        <taxon>Megophryidae</taxon>
        <taxon>Leptobrachium</taxon>
    </lineage>
</organism>
<dbReference type="Pfam" id="PF12130">
    <property type="entry name" value="bMERB_dom"/>
    <property type="match status" value="1"/>
</dbReference>
<evidence type="ECO:0000259" key="6">
    <source>
        <dbReference type="PROSITE" id="PS50021"/>
    </source>
</evidence>
<dbReference type="GO" id="GO:0005768">
    <property type="term" value="C:endosome"/>
    <property type="evidence" value="ECO:0007669"/>
    <property type="project" value="UniProtKB-SubCell"/>
</dbReference>
<feature type="compositionally biased region" description="Basic and acidic residues" evidence="5">
    <location>
        <begin position="1327"/>
        <end position="1343"/>
    </location>
</feature>
<feature type="compositionally biased region" description="Polar residues" evidence="5">
    <location>
        <begin position="1376"/>
        <end position="1399"/>
    </location>
</feature>
<feature type="region of interest" description="Disordered" evidence="5">
    <location>
        <begin position="1262"/>
        <end position="1522"/>
    </location>
</feature>
<dbReference type="PANTHER" id="PTHR23167">
    <property type="entry name" value="CALPONIN HOMOLOGY DOMAIN-CONTAINING PROTEIN DDB_G0272472-RELATED"/>
    <property type="match status" value="1"/>
</dbReference>
<feature type="domain" description="BMERB" evidence="8">
    <location>
        <begin position="1514"/>
        <end position="1665"/>
    </location>
</feature>
<dbReference type="PROSITE" id="PS51840">
    <property type="entry name" value="C2_NT"/>
    <property type="match status" value="1"/>
</dbReference>
<dbReference type="PROSITE" id="PS51848">
    <property type="entry name" value="BMERB"/>
    <property type="match status" value="1"/>
</dbReference>
<dbReference type="OrthoDB" id="5972258at2759"/>
<evidence type="ECO:0000256" key="3">
    <source>
        <dbReference type="ARBA" id="ARBA00022753"/>
    </source>
</evidence>
<dbReference type="PANTHER" id="PTHR23167:SF42">
    <property type="entry name" value="EH DOMAIN-BINDING PROTEIN 1-LIKE PROTEIN 1"/>
    <property type="match status" value="1"/>
</dbReference>
<feature type="region of interest" description="Disordered" evidence="5">
    <location>
        <begin position="267"/>
        <end position="312"/>
    </location>
</feature>
<feature type="region of interest" description="Disordered" evidence="5">
    <location>
        <begin position="1212"/>
        <end position="1236"/>
    </location>
</feature>
<feature type="compositionally biased region" description="Polar residues" evidence="5">
    <location>
        <begin position="1015"/>
        <end position="1027"/>
    </location>
</feature>
<feature type="compositionally biased region" description="Basic and acidic residues" evidence="5">
    <location>
        <begin position="559"/>
        <end position="571"/>
    </location>
</feature>
<feature type="compositionally biased region" description="Basic and acidic residues" evidence="5">
    <location>
        <begin position="1212"/>
        <end position="1223"/>
    </location>
</feature>
<feature type="compositionally biased region" description="Basic and acidic residues" evidence="5">
    <location>
        <begin position="270"/>
        <end position="301"/>
    </location>
</feature>
<dbReference type="Proteomes" id="UP000694569">
    <property type="component" value="Unplaced"/>
</dbReference>
<feature type="compositionally biased region" description="Polar residues" evidence="5">
    <location>
        <begin position="1312"/>
        <end position="1324"/>
    </location>
</feature>
<dbReference type="Gene3D" id="1.10.418.10">
    <property type="entry name" value="Calponin-like domain"/>
    <property type="match status" value="1"/>
</dbReference>
<keyword evidence="10" id="KW-1185">Reference proteome</keyword>
<keyword evidence="2" id="KW-0597">Phosphoprotein</keyword>
<keyword evidence="3" id="KW-0967">Endosome</keyword>
<feature type="region of interest" description="Disordered" evidence="5">
    <location>
        <begin position="972"/>
        <end position="1027"/>
    </location>
</feature>
<dbReference type="Ensembl" id="ENSLLET00000033002.1">
    <property type="protein sequence ID" value="ENSLLEP00000031784.1"/>
    <property type="gene ID" value="ENSLLEG00000020122.1"/>
</dbReference>
<protein>
    <submittedName>
        <fullName evidence="9">EH domain binding protein 1 like 1</fullName>
    </submittedName>
</protein>
<dbReference type="CDD" id="cd21255">
    <property type="entry name" value="CH_EHBP1L1"/>
    <property type="match status" value="1"/>
</dbReference>
<evidence type="ECO:0000313" key="10">
    <source>
        <dbReference type="Proteomes" id="UP000694569"/>
    </source>
</evidence>
<accession>A0A8C5Q3R9</accession>
<dbReference type="InterPro" id="IPR001715">
    <property type="entry name" value="CH_dom"/>
</dbReference>
<evidence type="ECO:0000256" key="5">
    <source>
        <dbReference type="SAM" id="MobiDB-lite"/>
    </source>
</evidence>
<evidence type="ECO:0000259" key="7">
    <source>
        <dbReference type="PROSITE" id="PS51840"/>
    </source>
</evidence>
<feature type="compositionally biased region" description="Polar residues" evidence="5">
    <location>
        <begin position="1262"/>
        <end position="1275"/>
    </location>
</feature>
<feature type="compositionally biased region" description="Low complexity" evidence="5">
    <location>
        <begin position="1492"/>
        <end position="1504"/>
    </location>
</feature>
<feature type="region of interest" description="Disordered" evidence="5">
    <location>
        <begin position="533"/>
        <end position="588"/>
    </location>
</feature>
<comment type="subcellular location">
    <subcellularLocation>
        <location evidence="1">Endosome</location>
    </subcellularLocation>
</comment>
<dbReference type="InterPro" id="IPR036872">
    <property type="entry name" value="CH_dom_sf"/>
</dbReference>
<evidence type="ECO:0000256" key="1">
    <source>
        <dbReference type="ARBA" id="ARBA00004177"/>
    </source>
</evidence>
<dbReference type="SUPFAM" id="SSF47576">
    <property type="entry name" value="Calponin-homology domain, CH-domain"/>
    <property type="match status" value="1"/>
</dbReference>
<feature type="compositionally biased region" description="Polar residues" evidence="5">
    <location>
        <begin position="1224"/>
        <end position="1236"/>
    </location>
</feature>
<dbReference type="SMART" id="SM01203">
    <property type="entry name" value="DUF3585"/>
    <property type="match status" value="1"/>
</dbReference>
<dbReference type="GeneTree" id="ENSGT00940000161027"/>
<dbReference type="Pfam" id="PF10358">
    <property type="entry name" value="NT-C2"/>
    <property type="match status" value="1"/>
</dbReference>
<reference evidence="9" key="1">
    <citation type="submission" date="2025-08" db="UniProtKB">
        <authorList>
            <consortium name="Ensembl"/>
        </authorList>
    </citation>
    <scope>IDENTIFICATION</scope>
</reference>
<dbReference type="InterPro" id="IPR050540">
    <property type="entry name" value="F-actin_Monoox_Mical"/>
</dbReference>
<evidence type="ECO:0000256" key="4">
    <source>
        <dbReference type="ARBA" id="ARBA00023054"/>
    </source>
</evidence>